<organism evidence="1 2">
    <name type="scientific">Streptomyces aidingensis</name>
    <dbReference type="NCBI Taxonomy" id="910347"/>
    <lineage>
        <taxon>Bacteria</taxon>
        <taxon>Bacillati</taxon>
        <taxon>Actinomycetota</taxon>
        <taxon>Actinomycetes</taxon>
        <taxon>Kitasatosporales</taxon>
        <taxon>Streptomycetaceae</taxon>
        <taxon>Streptomyces</taxon>
    </lineage>
</organism>
<protein>
    <submittedName>
        <fullName evidence="1">Uncharacterized protein</fullName>
    </submittedName>
</protein>
<dbReference type="AlphaFoldDB" id="A0A1I1PUC3"/>
<proteinExistence type="predicted"/>
<dbReference type="RefSeq" id="WP_093839894.1">
    <property type="nucleotide sequence ID" value="NZ_FOLM01000010.1"/>
</dbReference>
<accession>A0A1I1PUC3</accession>
<keyword evidence="2" id="KW-1185">Reference proteome</keyword>
<sequence length="84" mass="9296">MTTATTTAHNRTRRPVTATAWLTVHLGTTTRTGTWHPRPRWITPPAADYRCRCGWHDTAAGDAVAAFAAEVRGRHASQCKAVRR</sequence>
<name>A0A1I1PUC3_9ACTN</name>
<evidence type="ECO:0000313" key="2">
    <source>
        <dbReference type="Proteomes" id="UP000199207"/>
    </source>
</evidence>
<dbReference type="Proteomes" id="UP000199207">
    <property type="component" value="Unassembled WGS sequence"/>
</dbReference>
<gene>
    <name evidence="1" type="ORF">SAMN05421773_11050</name>
</gene>
<dbReference type="STRING" id="910347.SAMN05421773_11050"/>
<dbReference type="EMBL" id="FOLM01000010">
    <property type="protein sequence ID" value="SFD13287.1"/>
    <property type="molecule type" value="Genomic_DNA"/>
</dbReference>
<evidence type="ECO:0000313" key="1">
    <source>
        <dbReference type="EMBL" id="SFD13287.1"/>
    </source>
</evidence>
<reference evidence="1 2" key="1">
    <citation type="submission" date="2016-10" db="EMBL/GenBank/DDBJ databases">
        <authorList>
            <person name="de Groot N.N."/>
        </authorList>
    </citation>
    <scope>NUCLEOTIDE SEQUENCE [LARGE SCALE GENOMIC DNA]</scope>
    <source>
        <strain evidence="1 2">CGMCC 4.5739</strain>
    </source>
</reference>